<protein>
    <submittedName>
        <fullName evidence="1">Uncharacterized protein</fullName>
    </submittedName>
</protein>
<evidence type="ECO:0000313" key="1">
    <source>
        <dbReference type="EMBL" id="KAI4364863.1"/>
    </source>
</evidence>
<dbReference type="Proteomes" id="UP001057402">
    <property type="component" value="Chromosome 6"/>
</dbReference>
<reference evidence="2" key="1">
    <citation type="journal article" date="2023" name="Front. Plant Sci.">
        <title>Chromosomal-level genome assembly of Melastoma candidum provides insights into trichome evolution.</title>
        <authorList>
            <person name="Zhong Y."/>
            <person name="Wu W."/>
            <person name="Sun C."/>
            <person name="Zou P."/>
            <person name="Liu Y."/>
            <person name="Dai S."/>
            <person name="Zhou R."/>
        </authorList>
    </citation>
    <scope>NUCLEOTIDE SEQUENCE [LARGE SCALE GENOMIC DNA]</scope>
</reference>
<gene>
    <name evidence="1" type="ORF">MLD38_020899</name>
</gene>
<keyword evidence="2" id="KW-1185">Reference proteome</keyword>
<name>A0ACB9QFC4_9MYRT</name>
<accession>A0ACB9QFC4</accession>
<proteinExistence type="predicted"/>
<organism evidence="1 2">
    <name type="scientific">Melastoma candidum</name>
    <dbReference type="NCBI Taxonomy" id="119954"/>
    <lineage>
        <taxon>Eukaryota</taxon>
        <taxon>Viridiplantae</taxon>
        <taxon>Streptophyta</taxon>
        <taxon>Embryophyta</taxon>
        <taxon>Tracheophyta</taxon>
        <taxon>Spermatophyta</taxon>
        <taxon>Magnoliopsida</taxon>
        <taxon>eudicotyledons</taxon>
        <taxon>Gunneridae</taxon>
        <taxon>Pentapetalae</taxon>
        <taxon>rosids</taxon>
        <taxon>malvids</taxon>
        <taxon>Myrtales</taxon>
        <taxon>Melastomataceae</taxon>
        <taxon>Melastomatoideae</taxon>
        <taxon>Melastomateae</taxon>
        <taxon>Melastoma</taxon>
    </lineage>
</organism>
<sequence length="191" mass="20748">MASFPILVFLVTAVLHSLRMVASQDFITESCQTTEYPTLCVQSLTPYAPSIQQNEILLAKTALELSLENSHGATSFVSQMTQTPGIGPRQSQAVRDCLHNVADSVNQLRQSIDELGQMGSGDFAWHMSNVQTWVSGALTDDNMCVQGFSGADMDGNVKVEIGNRVMELAKYVSNALALVSRIGSPNYYNVP</sequence>
<comment type="caution">
    <text evidence="1">The sequence shown here is derived from an EMBL/GenBank/DDBJ whole genome shotgun (WGS) entry which is preliminary data.</text>
</comment>
<dbReference type="EMBL" id="CM042885">
    <property type="protein sequence ID" value="KAI4364863.1"/>
    <property type="molecule type" value="Genomic_DNA"/>
</dbReference>
<evidence type="ECO:0000313" key="2">
    <source>
        <dbReference type="Proteomes" id="UP001057402"/>
    </source>
</evidence>